<dbReference type="RefSeq" id="WP_186410196.1">
    <property type="nucleotide sequence ID" value="NZ_FLQY01000065.1"/>
</dbReference>
<dbReference type="InterPro" id="IPR027485">
    <property type="entry name" value="AMMECR1_N"/>
</dbReference>
<dbReference type="PANTHER" id="PTHR13016">
    <property type="entry name" value="AMMECR1 HOMOLOG"/>
    <property type="match status" value="1"/>
</dbReference>
<feature type="domain" description="AMMECR1" evidence="1">
    <location>
        <begin position="1"/>
        <end position="182"/>
    </location>
</feature>
<dbReference type="Proteomes" id="UP000199600">
    <property type="component" value="Unassembled WGS sequence"/>
</dbReference>
<evidence type="ECO:0000313" key="2">
    <source>
        <dbReference type="EMBL" id="SBT05526.1"/>
    </source>
</evidence>
<dbReference type="EMBL" id="FLQY01000065">
    <property type="protein sequence ID" value="SBT05526.1"/>
    <property type="molecule type" value="Genomic_DNA"/>
</dbReference>
<accession>A0A1A8XLI0</accession>
<proteinExistence type="predicted"/>
<dbReference type="InterPro" id="IPR027623">
    <property type="entry name" value="AmmeMemoSam_A"/>
</dbReference>
<name>A0A1A8XLI0_9RHOO</name>
<dbReference type="InterPro" id="IPR002733">
    <property type="entry name" value="AMMECR1_domain"/>
</dbReference>
<dbReference type="InterPro" id="IPR023473">
    <property type="entry name" value="AMMECR1"/>
</dbReference>
<reference evidence="2 3" key="1">
    <citation type="submission" date="2016-06" db="EMBL/GenBank/DDBJ databases">
        <authorList>
            <person name="Kjaerup R.B."/>
            <person name="Dalgaard T.S."/>
            <person name="Juul-Madsen H.R."/>
        </authorList>
    </citation>
    <scope>NUCLEOTIDE SEQUENCE [LARGE SCALE GENOMIC DNA]</scope>
    <source>
        <strain evidence="2">2</strain>
    </source>
</reference>
<dbReference type="NCBIfam" id="TIGR04335">
    <property type="entry name" value="AmmeMemoSam_A"/>
    <property type="match status" value="1"/>
</dbReference>
<dbReference type="InterPro" id="IPR036071">
    <property type="entry name" value="AMMECR1_dom_sf"/>
</dbReference>
<protein>
    <submittedName>
        <fullName evidence="2">AMMECR1 domain protein</fullName>
    </submittedName>
</protein>
<dbReference type="Gene3D" id="3.30.1490.150">
    <property type="entry name" value="Hypothetical protein ph0010, domain 2"/>
    <property type="match status" value="1"/>
</dbReference>
<dbReference type="PANTHER" id="PTHR13016:SF0">
    <property type="entry name" value="AMME SYNDROME CANDIDATE GENE 1 PROTEIN"/>
    <property type="match status" value="1"/>
</dbReference>
<dbReference type="PROSITE" id="PS51112">
    <property type="entry name" value="AMMECR1"/>
    <property type="match status" value="1"/>
</dbReference>
<dbReference type="SUPFAM" id="SSF143447">
    <property type="entry name" value="AMMECR1-like"/>
    <property type="match status" value="1"/>
</dbReference>
<dbReference type="NCBIfam" id="TIGR00296">
    <property type="entry name" value="TIGR00296 family protein"/>
    <property type="match status" value="1"/>
</dbReference>
<sequence length="182" mass="19934">MPTDALGSSLLTLARNAIGQRFGVGEQPVAAHPSLQEPGATFVTLTQQGQLRGCIGSLEAHRPLAADVAENAVAAAFRDPRFPPLSEDELARTRVEVSLLEPAEALTFTDDNDALARLRPGVDGLILKHGSRRATFLPQVWESLPDRRRFLEQLKLKAGLPADFWDGQITLARYGVQKWKED</sequence>
<gene>
    <name evidence="2" type="ORF">PROAA_1570006</name>
</gene>
<keyword evidence="3" id="KW-1185">Reference proteome</keyword>
<dbReference type="Pfam" id="PF01871">
    <property type="entry name" value="AMMECR1"/>
    <property type="match status" value="1"/>
</dbReference>
<organism evidence="2 3">
    <name type="scientific">Candidatus Propionivibrio aalborgensis</name>
    <dbReference type="NCBI Taxonomy" id="1860101"/>
    <lineage>
        <taxon>Bacteria</taxon>
        <taxon>Pseudomonadati</taxon>
        <taxon>Pseudomonadota</taxon>
        <taxon>Betaproteobacteria</taxon>
        <taxon>Rhodocyclales</taxon>
        <taxon>Rhodocyclaceae</taxon>
        <taxon>Propionivibrio</taxon>
    </lineage>
</organism>
<dbReference type="Gene3D" id="3.30.700.20">
    <property type="entry name" value="Hypothetical protein ph0010, domain 1"/>
    <property type="match status" value="1"/>
</dbReference>
<evidence type="ECO:0000259" key="1">
    <source>
        <dbReference type="PROSITE" id="PS51112"/>
    </source>
</evidence>
<dbReference type="AlphaFoldDB" id="A0A1A8XLI0"/>
<evidence type="ECO:0000313" key="3">
    <source>
        <dbReference type="Proteomes" id="UP000199600"/>
    </source>
</evidence>